<keyword evidence="2" id="KW-1185">Reference proteome</keyword>
<dbReference type="Proteomes" id="UP001066276">
    <property type="component" value="Chromosome 12"/>
</dbReference>
<proteinExistence type="predicted"/>
<comment type="caution">
    <text evidence="1">The sequence shown here is derived from an EMBL/GenBank/DDBJ whole genome shotgun (WGS) entry which is preliminary data.</text>
</comment>
<organism evidence="1 2">
    <name type="scientific">Pleurodeles waltl</name>
    <name type="common">Iberian ribbed newt</name>
    <dbReference type="NCBI Taxonomy" id="8319"/>
    <lineage>
        <taxon>Eukaryota</taxon>
        <taxon>Metazoa</taxon>
        <taxon>Chordata</taxon>
        <taxon>Craniata</taxon>
        <taxon>Vertebrata</taxon>
        <taxon>Euteleostomi</taxon>
        <taxon>Amphibia</taxon>
        <taxon>Batrachia</taxon>
        <taxon>Caudata</taxon>
        <taxon>Salamandroidea</taxon>
        <taxon>Salamandridae</taxon>
        <taxon>Pleurodelinae</taxon>
        <taxon>Pleurodeles</taxon>
    </lineage>
</organism>
<evidence type="ECO:0000313" key="2">
    <source>
        <dbReference type="Proteomes" id="UP001066276"/>
    </source>
</evidence>
<gene>
    <name evidence="1" type="ORF">NDU88_002379</name>
</gene>
<protein>
    <submittedName>
        <fullName evidence="1">Uncharacterized protein</fullName>
    </submittedName>
</protein>
<reference evidence="1" key="1">
    <citation type="journal article" date="2022" name="bioRxiv">
        <title>Sequencing and chromosome-scale assembly of the giantPleurodeles waltlgenome.</title>
        <authorList>
            <person name="Brown T."/>
            <person name="Elewa A."/>
            <person name="Iarovenko S."/>
            <person name="Subramanian E."/>
            <person name="Araus A.J."/>
            <person name="Petzold A."/>
            <person name="Susuki M."/>
            <person name="Suzuki K.-i.T."/>
            <person name="Hayashi T."/>
            <person name="Toyoda A."/>
            <person name="Oliveira C."/>
            <person name="Osipova E."/>
            <person name="Leigh N.D."/>
            <person name="Simon A."/>
            <person name="Yun M.H."/>
        </authorList>
    </citation>
    <scope>NUCLEOTIDE SEQUENCE</scope>
    <source>
        <strain evidence="1">20211129_DDA</strain>
        <tissue evidence="1">Liver</tissue>
    </source>
</reference>
<accession>A0AAV7KS21</accession>
<name>A0AAV7KS21_PLEWA</name>
<sequence>MAERGSLVHGAPEVLEQFRTYYLGLYSSQIPYNEEATTDYVEDIAMKWITDRYRERLMAPLGPVEIAEALEGMSDATLPGRLEFCLKWTTEQVRYLGIQIHTDPEGVVQDNYGKAMHRLAESSLFCRIAIEEDDSGRPVFVPILLLNTLFHALRTLMLSLGWAGKQLRLQWDILTLPYSAGGLNVPNFGTNCMAAQTICILLDTLTCHIFGWSVTA</sequence>
<evidence type="ECO:0000313" key="1">
    <source>
        <dbReference type="EMBL" id="KAJ1082211.1"/>
    </source>
</evidence>
<dbReference type="AlphaFoldDB" id="A0AAV7KS21"/>
<dbReference type="EMBL" id="JANPWB010000016">
    <property type="protein sequence ID" value="KAJ1082211.1"/>
    <property type="molecule type" value="Genomic_DNA"/>
</dbReference>